<feature type="transmembrane region" description="Helical" evidence="1">
    <location>
        <begin position="258"/>
        <end position="276"/>
    </location>
</feature>
<keyword evidence="5" id="KW-1185">Reference proteome</keyword>
<dbReference type="PANTHER" id="PTHR44757">
    <property type="entry name" value="DIGUANYLATE CYCLASE DGCP"/>
    <property type="match status" value="1"/>
</dbReference>
<organism evidence="4 5">
    <name type="scientific">Dactylosporangium siamense</name>
    <dbReference type="NCBI Taxonomy" id="685454"/>
    <lineage>
        <taxon>Bacteria</taxon>
        <taxon>Bacillati</taxon>
        <taxon>Actinomycetota</taxon>
        <taxon>Actinomycetes</taxon>
        <taxon>Micromonosporales</taxon>
        <taxon>Micromonosporaceae</taxon>
        <taxon>Dactylosporangium</taxon>
    </lineage>
</organism>
<feature type="domain" description="EAL" evidence="2">
    <location>
        <begin position="488"/>
        <end position="742"/>
    </location>
</feature>
<evidence type="ECO:0000313" key="4">
    <source>
        <dbReference type="EMBL" id="GIG43576.1"/>
    </source>
</evidence>
<dbReference type="SMART" id="SM00267">
    <property type="entry name" value="GGDEF"/>
    <property type="match status" value="1"/>
</dbReference>
<feature type="transmembrane region" description="Helical" evidence="1">
    <location>
        <begin position="9"/>
        <end position="27"/>
    </location>
</feature>
<dbReference type="InterPro" id="IPR052155">
    <property type="entry name" value="Biofilm_reg_signaling"/>
</dbReference>
<evidence type="ECO:0000313" key="5">
    <source>
        <dbReference type="Proteomes" id="UP000660611"/>
    </source>
</evidence>
<dbReference type="CDD" id="cd01949">
    <property type="entry name" value="GGDEF"/>
    <property type="match status" value="1"/>
</dbReference>
<dbReference type="RefSeq" id="WP_239135768.1">
    <property type="nucleotide sequence ID" value="NZ_BAAAVW010000004.1"/>
</dbReference>
<dbReference type="Pfam" id="PF00990">
    <property type="entry name" value="GGDEF"/>
    <property type="match status" value="1"/>
</dbReference>
<dbReference type="SUPFAM" id="SSF141868">
    <property type="entry name" value="EAL domain-like"/>
    <property type="match status" value="1"/>
</dbReference>
<keyword evidence="1" id="KW-0472">Membrane</keyword>
<evidence type="ECO:0000259" key="2">
    <source>
        <dbReference type="PROSITE" id="PS50883"/>
    </source>
</evidence>
<dbReference type="AlphaFoldDB" id="A0A919PEY9"/>
<feature type="transmembrane region" description="Helical" evidence="1">
    <location>
        <begin position="163"/>
        <end position="181"/>
    </location>
</feature>
<dbReference type="PROSITE" id="PS50887">
    <property type="entry name" value="GGDEF"/>
    <property type="match status" value="1"/>
</dbReference>
<reference evidence="4" key="1">
    <citation type="submission" date="2021-01" db="EMBL/GenBank/DDBJ databases">
        <title>Whole genome shotgun sequence of Dactylosporangium siamense NBRC 106093.</title>
        <authorList>
            <person name="Komaki H."/>
            <person name="Tamura T."/>
        </authorList>
    </citation>
    <scope>NUCLEOTIDE SEQUENCE</scope>
    <source>
        <strain evidence="4">NBRC 106093</strain>
    </source>
</reference>
<dbReference type="PROSITE" id="PS50883">
    <property type="entry name" value="EAL"/>
    <property type="match status" value="1"/>
</dbReference>
<dbReference type="InterPro" id="IPR029787">
    <property type="entry name" value="Nucleotide_cyclase"/>
</dbReference>
<feature type="transmembrane region" description="Helical" evidence="1">
    <location>
        <begin position="288"/>
        <end position="309"/>
    </location>
</feature>
<dbReference type="SUPFAM" id="SSF55073">
    <property type="entry name" value="Nucleotide cyclase"/>
    <property type="match status" value="1"/>
</dbReference>
<feature type="transmembrane region" description="Helical" evidence="1">
    <location>
        <begin position="188"/>
        <end position="209"/>
    </location>
</feature>
<evidence type="ECO:0008006" key="6">
    <source>
        <dbReference type="Google" id="ProtNLM"/>
    </source>
</evidence>
<dbReference type="CDD" id="cd01948">
    <property type="entry name" value="EAL"/>
    <property type="match status" value="1"/>
</dbReference>
<dbReference type="Proteomes" id="UP000660611">
    <property type="component" value="Unassembled WGS sequence"/>
</dbReference>
<feature type="domain" description="GGDEF" evidence="3">
    <location>
        <begin position="349"/>
        <end position="481"/>
    </location>
</feature>
<proteinExistence type="predicted"/>
<name>A0A919PEY9_9ACTN</name>
<dbReference type="PANTHER" id="PTHR44757:SF2">
    <property type="entry name" value="BIOFILM ARCHITECTURE MAINTENANCE PROTEIN MBAA"/>
    <property type="match status" value="1"/>
</dbReference>
<dbReference type="InterPro" id="IPR000160">
    <property type="entry name" value="GGDEF_dom"/>
</dbReference>
<evidence type="ECO:0000259" key="3">
    <source>
        <dbReference type="PROSITE" id="PS50887"/>
    </source>
</evidence>
<sequence>METRGAGRLWLVWLLIGGVAAVAYPLLPGDSYAANFSFELIGLAAVTALLVGVRRNRPPRRALWLWFAVGLGTWVLGDVTWSIYQFVLHESPSPSLADVFYLCAYPSLAGGLWLLLRRHGRDVAGLIDACIAAAGAGLLFWVFVMRPVAEAGQMTVLERVIALAYPSADVLLLVLLARLLAGRAAKTASFWLLAAGLTLMFATDVTYSLTSTYDILGAGYLASGWLLAYVCLAAAALHPSMRGMDEPTDAAESALSRLRLTVLAVSSLIAPALLLLQGTLDGHDVDWFAIGVVSVVVFLLVLVRVAGLVGKVQDQADQLSDLVMRDDLTGLPNRRFLEELIRDELDAGTVTQVAFIDLDDFKRINDGLGHAIGDQLLTAVGKRLGGVLRPGDVVARLGGDEFAVLMPDTGAVAADAMVTELATALQEPVFAGDQHLLVQASIGVADAAGTRDPFELLRRADVAMYAAKEDKTRQQRFRPELDQRASAHALLGAQLREALDQGQFQLVYQPIVALPHGQIVGVEALIRWHHPTLGFMSPADFIPVAEQNGQIVELGAWILLEACSQGATWLASLGDAAPGKVSVNVSARQLAEPDFPEVVAAVLAATGFPADHLAIEVTETAVFGGGRAIEALDAVHDLGVRIALDDFGTGHSSLGLLQTCPVDILKVDKSFVDDITMAGRHSVIATALINVSDGLNLDAIAEGVETAEQAQELYRLGYRFAQGYHFGRPVPQPSFALASAAA</sequence>
<feature type="transmembrane region" description="Helical" evidence="1">
    <location>
        <begin position="215"/>
        <end position="237"/>
    </location>
</feature>
<keyword evidence="1" id="KW-0812">Transmembrane</keyword>
<dbReference type="InterPro" id="IPR035919">
    <property type="entry name" value="EAL_sf"/>
</dbReference>
<comment type="caution">
    <text evidence="4">The sequence shown here is derived from an EMBL/GenBank/DDBJ whole genome shotgun (WGS) entry which is preliminary data.</text>
</comment>
<dbReference type="Gene3D" id="3.20.20.450">
    <property type="entry name" value="EAL domain"/>
    <property type="match status" value="1"/>
</dbReference>
<gene>
    <name evidence="4" type="ORF">Dsi01nite_016170</name>
</gene>
<dbReference type="NCBIfam" id="TIGR00254">
    <property type="entry name" value="GGDEF"/>
    <property type="match status" value="1"/>
</dbReference>
<dbReference type="EMBL" id="BONQ01000025">
    <property type="protein sequence ID" value="GIG43576.1"/>
    <property type="molecule type" value="Genomic_DNA"/>
</dbReference>
<feature type="transmembrane region" description="Helical" evidence="1">
    <location>
        <begin position="99"/>
        <end position="116"/>
    </location>
</feature>
<accession>A0A919PEY9</accession>
<evidence type="ECO:0000256" key="1">
    <source>
        <dbReference type="SAM" id="Phobius"/>
    </source>
</evidence>
<protein>
    <recommendedName>
        <fullName evidence="6">Diguanylate cyclase/phosphodiesterase</fullName>
    </recommendedName>
</protein>
<dbReference type="SMART" id="SM00052">
    <property type="entry name" value="EAL"/>
    <property type="match status" value="1"/>
</dbReference>
<dbReference type="InterPro" id="IPR001633">
    <property type="entry name" value="EAL_dom"/>
</dbReference>
<feature type="transmembrane region" description="Helical" evidence="1">
    <location>
        <begin position="63"/>
        <end position="87"/>
    </location>
</feature>
<dbReference type="InterPro" id="IPR043128">
    <property type="entry name" value="Rev_trsase/Diguanyl_cyclase"/>
</dbReference>
<dbReference type="Gene3D" id="3.30.70.270">
    <property type="match status" value="1"/>
</dbReference>
<feature type="transmembrane region" description="Helical" evidence="1">
    <location>
        <begin position="123"/>
        <end position="143"/>
    </location>
</feature>
<keyword evidence="1" id="KW-1133">Transmembrane helix</keyword>
<feature type="transmembrane region" description="Helical" evidence="1">
    <location>
        <begin position="33"/>
        <end position="51"/>
    </location>
</feature>
<dbReference type="Pfam" id="PF00563">
    <property type="entry name" value="EAL"/>
    <property type="match status" value="1"/>
</dbReference>